<dbReference type="PROSITE" id="PS50977">
    <property type="entry name" value="HTH_TETR_2"/>
    <property type="match status" value="1"/>
</dbReference>
<name>A0A4S8QIL7_9ACTN</name>
<accession>A0A4S8QIL7</accession>
<dbReference type="AlphaFoldDB" id="A0A4S8QIL7"/>
<comment type="caution">
    <text evidence="4">The sequence shown here is derived from an EMBL/GenBank/DDBJ whole genome shotgun (WGS) entry which is preliminary data.</text>
</comment>
<dbReference type="EMBL" id="STGY01000010">
    <property type="protein sequence ID" value="THV42845.1"/>
    <property type="molecule type" value="Genomic_DNA"/>
</dbReference>
<feature type="domain" description="HTH tetR-type" evidence="3">
    <location>
        <begin position="23"/>
        <end position="87"/>
    </location>
</feature>
<proteinExistence type="predicted"/>
<dbReference type="GO" id="GO:0003677">
    <property type="term" value="F:DNA binding"/>
    <property type="evidence" value="ECO:0007669"/>
    <property type="project" value="UniProtKB-UniRule"/>
</dbReference>
<evidence type="ECO:0000259" key="3">
    <source>
        <dbReference type="PROSITE" id="PS50977"/>
    </source>
</evidence>
<sequence length="285" mass="31532">MSQLIEEAAVSGPTRRRTRLSDKETEERMLAAAVEMVGETGLTVSLEHLSLEDVIRSAGVARSAVYRRWPYKDLFFSDLLRELAKGATPAEFGSEESQSGVAAAVLERIELLRTPAGRGQIISEVIRANRDFESVRHSKVWRSYLALHATFLSLDDGPLREDVRAALAEAERSFVTRIATAHQEIARLLGYRLRPELGAGYETMAMLLNATLRGILLMDPTVPNLADDRVQGKAFGGEAPAEWSLSALAIGAIEWTFLEPDPDVEWNDEHVAEVRDTLERMAGES</sequence>
<feature type="DNA-binding region" description="H-T-H motif" evidence="2">
    <location>
        <begin position="50"/>
        <end position="69"/>
    </location>
</feature>
<keyword evidence="1 2" id="KW-0238">DNA-binding</keyword>
<organism evidence="4 5">
    <name type="scientific">Glycomyces buryatensis</name>
    <dbReference type="NCBI Taxonomy" id="2570927"/>
    <lineage>
        <taxon>Bacteria</taxon>
        <taxon>Bacillati</taxon>
        <taxon>Actinomycetota</taxon>
        <taxon>Actinomycetes</taxon>
        <taxon>Glycomycetales</taxon>
        <taxon>Glycomycetaceae</taxon>
        <taxon>Glycomyces</taxon>
    </lineage>
</organism>
<reference evidence="5" key="1">
    <citation type="submission" date="2019-04" db="EMBL/GenBank/DDBJ databases">
        <title>Nocardioides xinjiangensis sp. nov.</title>
        <authorList>
            <person name="Liu S."/>
        </authorList>
    </citation>
    <scope>NUCLEOTIDE SEQUENCE [LARGE SCALE GENOMIC DNA]</scope>
    <source>
        <strain evidence="5">18</strain>
    </source>
</reference>
<evidence type="ECO:0000256" key="1">
    <source>
        <dbReference type="ARBA" id="ARBA00023125"/>
    </source>
</evidence>
<keyword evidence="5" id="KW-1185">Reference proteome</keyword>
<dbReference type="InterPro" id="IPR009057">
    <property type="entry name" value="Homeodomain-like_sf"/>
</dbReference>
<dbReference type="Proteomes" id="UP000308760">
    <property type="component" value="Unassembled WGS sequence"/>
</dbReference>
<gene>
    <name evidence="4" type="ORF">FAB82_03575</name>
</gene>
<dbReference type="RefSeq" id="WP_136533176.1">
    <property type="nucleotide sequence ID" value="NZ_STGY01000010.1"/>
</dbReference>
<dbReference type="OrthoDB" id="9796019at2"/>
<dbReference type="SUPFAM" id="SSF46689">
    <property type="entry name" value="Homeodomain-like"/>
    <property type="match status" value="1"/>
</dbReference>
<dbReference type="InterPro" id="IPR001647">
    <property type="entry name" value="HTH_TetR"/>
</dbReference>
<dbReference type="Gene3D" id="1.10.357.10">
    <property type="entry name" value="Tetracycline Repressor, domain 2"/>
    <property type="match status" value="1"/>
</dbReference>
<evidence type="ECO:0000313" key="5">
    <source>
        <dbReference type="Proteomes" id="UP000308760"/>
    </source>
</evidence>
<protein>
    <submittedName>
        <fullName evidence="4">TetR/AcrR family transcriptional regulator</fullName>
    </submittedName>
</protein>
<evidence type="ECO:0000256" key="2">
    <source>
        <dbReference type="PROSITE-ProRule" id="PRU00335"/>
    </source>
</evidence>
<reference evidence="4 5" key="2">
    <citation type="submission" date="2019-05" db="EMBL/GenBank/DDBJ databases">
        <title>Glycomyces buryatensis sp. nov.</title>
        <authorList>
            <person name="Nikitina E."/>
        </authorList>
    </citation>
    <scope>NUCLEOTIDE SEQUENCE [LARGE SCALE GENOMIC DNA]</scope>
    <source>
        <strain evidence="4 5">18</strain>
    </source>
</reference>
<evidence type="ECO:0000313" key="4">
    <source>
        <dbReference type="EMBL" id="THV42845.1"/>
    </source>
</evidence>